<evidence type="ECO:0000256" key="1">
    <source>
        <dbReference type="ARBA" id="ARBA00011073"/>
    </source>
</evidence>
<evidence type="ECO:0000256" key="8">
    <source>
        <dbReference type="SAM" id="MobiDB-lite"/>
    </source>
</evidence>
<dbReference type="SUPFAM" id="SSF52743">
    <property type="entry name" value="Subtilisin-like"/>
    <property type="match status" value="1"/>
</dbReference>
<sequence length="798" mass="83788">MYIKVKTAMGIAIIFAMLLSSIAVVAATPPMQKTSDVSSSGYSTYIVAFNGEPGQMSAMAEEKVTSLVNSYEGQVVYRYSVINGMAVTIPDDRVNELKALDNVKYVEKDQEVTVLLDKAVPQINAPDVWAAGYTGKGVKVCVIDTGIDASHPDLNGNKVVAWVDYVKGQTSPYDDHGHGTHCSSTIAGTGAASSGQYKGVAPEASLMGCKVLGKDGSGSNSNIIKGIDWAVKNGAQVISMSLGSSTHSQASDDAVNNAVKAGVTVVVAAGNSGPSKKTVACPGDCESALTVGASDRNDQIASFSSRGPTYDGRVKPDVTNMGVGLVAAKATGTSGGKPVNQYYTAMSGTSMATPMTAGTVALLLQAKPDMTPAQVKNALTKTAKPLGSGVPNTDYGYGRVQAKAAIEYILNGQLPPAPSPTPTPTPGPNPTATPTATPTPNPEPGSYAVSLMSMFARYDGHMGRIEQFKVAPGTTVDQNAILGNVGKSPDSYTITVDGIPSTWYKISKYSGETIEPSASTFMSVLLTPAADAKTGYYKFTVTAKSKTDPSVSDTESYTLSVVSPGGPAPTPTPNPTATPTPTPGPNPTATPVPTPTPAPGTSFSGTTSLNNEYYTYIVPTAEGTISAQIAWNSYDDLNMYLYDSNGKLVAKSESRYTRSESVNFNAPKGGYYLLKVSADRSYRSVEFTGTSNHNVYMAYVKSGSLQPGQAATMKISSDGIKNINARLIWAWSFYTPELILYDPSGKEVARGIKMIESFSTSCEQLNYKPAVAGTYTIKVDGTQSNSVLNYKLITPYQL</sequence>
<dbReference type="PRINTS" id="PR00723">
    <property type="entry name" value="SUBTILISIN"/>
</dbReference>
<dbReference type="InterPro" id="IPR036852">
    <property type="entry name" value="Peptidase_S8/S53_dom_sf"/>
</dbReference>
<dbReference type="Gene3D" id="3.30.70.80">
    <property type="entry name" value="Peptidase S8 propeptide/proteinase inhibitor I9"/>
    <property type="match status" value="1"/>
</dbReference>
<dbReference type="PANTHER" id="PTHR43806">
    <property type="entry name" value="PEPTIDASE S8"/>
    <property type="match status" value="1"/>
</dbReference>
<gene>
    <name evidence="11" type="ORF">CUJ83_15090</name>
</gene>
<keyword evidence="3 6" id="KW-0378">Hydrolase</keyword>
<evidence type="ECO:0000313" key="11">
    <source>
        <dbReference type="EMBL" id="MCD1296327.1"/>
    </source>
</evidence>
<dbReference type="InterPro" id="IPR000209">
    <property type="entry name" value="Peptidase_S8/S53_dom"/>
</dbReference>
<organism evidence="11 12">
    <name type="scientific">Methanooceanicella nereidis</name>
    <dbReference type="NCBI Taxonomy" id="2052831"/>
    <lineage>
        <taxon>Archaea</taxon>
        <taxon>Methanobacteriati</taxon>
        <taxon>Methanobacteriota</taxon>
        <taxon>Stenosarchaea group</taxon>
        <taxon>Methanomicrobia</taxon>
        <taxon>Methanocellales</taxon>
        <taxon>Methanocellaceae</taxon>
        <taxon>Methanooceanicella</taxon>
    </lineage>
</organism>
<keyword evidence="12" id="KW-1185">Reference proteome</keyword>
<dbReference type="CDD" id="cd07487">
    <property type="entry name" value="Peptidases_S8_1"/>
    <property type="match status" value="1"/>
</dbReference>
<comment type="caution">
    <text evidence="11">The sequence shown here is derived from an EMBL/GenBank/DDBJ whole genome shotgun (WGS) entry which is preliminary data.</text>
</comment>
<dbReference type="Pfam" id="PF05922">
    <property type="entry name" value="Inhibitor_I9"/>
    <property type="match status" value="1"/>
</dbReference>
<evidence type="ECO:0000256" key="5">
    <source>
        <dbReference type="PIRSR" id="PIRSR615500-1"/>
    </source>
</evidence>
<dbReference type="InterPro" id="IPR023827">
    <property type="entry name" value="Peptidase_S8_Asp-AS"/>
</dbReference>
<proteinExistence type="inferred from homology"/>
<feature type="active site" description="Charge relay system" evidence="5 6">
    <location>
        <position position="144"/>
    </location>
</feature>
<protein>
    <submittedName>
        <fullName evidence="11">Peptidase S8</fullName>
    </submittedName>
</protein>
<feature type="domain" description="Inhibitor I9" evidence="10">
    <location>
        <begin position="44"/>
        <end position="113"/>
    </location>
</feature>
<reference evidence="11 12" key="1">
    <citation type="submission" date="2017-11" db="EMBL/GenBank/DDBJ databases">
        <title>Isolation and Characterization of Family Methanocellaceae Species from Potential Methane Hydrate Area Offshore Southwestern Taiwan.</title>
        <authorList>
            <person name="Zhang W.-L."/>
            <person name="Chen W.-C."/>
            <person name="Lai M.-C."/>
            <person name="Chen S.-C."/>
        </authorList>
    </citation>
    <scope>NUCLEOTIDE SEQUENCE [LARGE SCALE GENOMIC DNA]</scope>
    <source>
        <strain evidence="11 12">CWC-04</strain>
    </source>
</reference>
<dbReference type="InterPro" id="IPR037045">
    <property type="entry name" value="S8pro/Inhibitor_I9_sf"/>
</dbReference>
<dbReference type="InterPro" id="IPR015500">
    <property type="entry name" value="Peptidase_S8_subtilisin-rel"/>
</dbReference>
<dbReference type="GO" id="GO:0006508">
    <property type="term" value="P:proteolysis"/>
    <property type="evidence" value="ECO:0007669"/>
    <property type="project" value="UniProtKB-KW"/>
</dbReference>
<dbReference type="PROSITE" id="PS00137">
    <property type="entry name" value="SUBTILASE_HIS"/>
    <property type="match status" value="1"/>
</dbReference>
<comment type="similarity">
    <text evidence="1 6 7">Belongs to the peptidase S8 family.</text>
</comment>
<evidence type="ECO:0000256" key="2">
    <source>
        <dbReference type="ARBA" id="ARBA00022670"/>
    </source>
</evidence>
<dbReference type="RefSeq" id="WP_230743326.1">
    <property type="nucleotide sequence ID" value="NZ_PGCK01000017.1"/>
</dbReference>
<dbReference type="PANTHER" id="PTHR43806:SF65">
    <property type="entry name" value="SERINE PROTEASE APRX"/>
    <property type="match status" value="1"/>
</dbReference>
<feature type="active site" description="Charge relay system" evidence="5 6">
    <location>
        <position position="350"/>
    </location>
</feature>
<name>A0AAP2RHH5_9EURY</name>
<feature type="compositionally biased region" description="Pro residues" evidence="8">
    <location>
        <begin position="415"/>
        <end position="443"/>
    </location>
</feature>
<dbReference type="InterPro" id="IPR023828">
    <property type="entry name" value="Peptidase_S8_Ser-AS"/>
</dbReference>
<feature type="domain" description="Peptidase S8/S53" evidence="9">
    <location>
        <begin position="135"/>
        <end position="398"/>
    </location>
</feature>
<evidence type="ECO:0000256" key="3">
    <source>
        <dbReference type="ARBA" id="ARBA00022801"/>
    </source>
</evidence>
<dbReference type="Proteomes" id="UP001320159">
    <property type="component" value="Unassembled WGS sequence"/>
</dbReference>
<evidence type="ECO:0000313" key="12">
    <source>
        <dbReference type="Proteomes" id="UP001320159"/>
    </source>
</evidence>
<dbReference type="InterPro" id="IPR022398">
    <property type="entry name" value="Peptidase_S8_His-AS"/>
</dbReference>
<accession>A0AAP2RHH5</accession>
<keyword evidence="4 6" id="KW-0720">Serine protease</keyword>
<dbReference type="PROSITE" id="PS00136">
    <property type="entry name" value="SUBTILASE_ASP"/>
    <property type="match status" value="1"/>
</dbReference>
<evidence type="ECO:0000259" key="10">
    <source>
        <dbReference type="Pfam" id="PF05922"/>
    </source>
</evidence>
<feature type="active site" description="Charge relay system" evidence="5 6">
    <location>
        <position position="178"/>
    </location>
</feature>
<dbReference type="PROSITE" id="PS00138">
    <property type="entry name" value="SUBTILASE_SER"/>
    <property type="match status" value="1"/>
</dbReference>
<dbReference type="PROSITE" id="PS51892">
    <property type="entry name" value="SUBTILASE"/>
    <property type="match status" value="1"/>
</dbReference>
<feature type="compositionally biased region" description="Polar residues" evidence="8">
    <location>
        <begin position="546"/>
        <end position="561"/>
    </location>
</feature>
<evidence type="ECO:0000259" key="9">
    <source>
        <dbReference type="Pfam" id="PF00082"/>
    </source>
</evidence>
<dbReference type="Gene3D" id="3.40.50.200">
    <property type="entry name" value="Peptidase S8/S53 domain"/>
    <property type="match status" value="1"/>
</dbReference>
<dbReference type="Pfam" id="PF00082">
    <property type="entry name" value="Peptidase_S8"/>
    <property type="match status" value="1"/>
</dbReference>
<dbReference type="InterPro" id="IPR050131">
    <property type="entry name" value="Peptidase_S8_subtilisin-like"/>
</dbReference>
<evidence type="ECO:0000256" key="4">
    <source>
        <dbReference type="ARBA" id="ARBA00022825"/>
    </source>
</evidence>
<dbReference type="Gene3D" id="2.60.120.380">
    <property type="match status" value="2"/>
</dbReference>
<keyword evidence="2 6" id="KW-0645">Protease</keyword>
<dbReference type="SUPFAM" id="SSF54897">
    <property type="entry name" value="Protease propeptides/inhibitors"/>
    <property type="match status" value="1"/>
</dbReference>
<dbReference type="AlphaFoldDB" id="A0AAP2RHH5"/>
<evidence type="ECO:0000256" key="7">
    <source>
        <dbReference type="RuleBase" id="RU003355"/>
    </source>
</evidence>
<dbReference type="EMBL" id="PGCK01000017">
    <property type="protein sequence ID" value="MCD1296327.1"/>
    <property type="molecule type" value="Genomic_DNA"/>
</dbReference>
<feature type="region of interest" description="Disordered" evidence="8">
    <location>
        <begin position="546"/>
        <end position="605"/>
    </location>
</feature>
<evidence type="ECO:0000256" key="6">
    <source>
        <dbReference type="PROSITE-ProRule" id="PRU01240"/>
    </source>
</evidence>
<feature type="compositionally biased region" description="Pro residues" evidence="8">
    <location>
        <begin position="566"/>
        <end position="598"/>
    </location>
</feature>
<dbReference type="GO" id="GO:0004252">
    <property type="term" value="F:serine-type endopeptidase activity"/>
    <property type="evidence" value="ECO:0007669"/>
    <property type="project" value="UniProtKB-UniRule"/>
</dbReference>
<dbReference type="InterPro" id="IPR010259">
    <property type="entry name" value="S8pro/Inhibitor_I9"/>
</dbReference>
<feature type="region of interest" description="Disordered" evidence="8">
    <location>
        <begin position="412"/>
        <end position="445"/>
    </location>
</feature>